<keyword evidence="1" id="KW-0614">Plasmid</keyword>
<protein>
    <submittedName>
        <fullName evidence="1">Uncharacterized protein</fullName>
    </submittedName>
</protein>
<dbReference type="RefSeq" id="WP_099994921.1">
    <property type="nucleotide sequence ID" value="NZ_CAJERW010000021.1"/>
</dbReference>
<geneLocation type="plasmid" evidence="1">
    <name>pKM01</name>
</geneLocation>
<reference evidence="1" key="1">
    <citation type="submission" date="2015-08" db="EMBL/GenBank/DDBJ databases">
        <title>Complete Plasmid Sequence of Staphylococcus pseudintermedius HK547/11 pKM01.</title>
        <authorList>
            <person name="Calcutt M.J."/>
            <person name="Foecking M.F."/>
            <person name="Hsieh H.-Y."/>
            <person name="Stewart G.C."/>
            <person name="Pintaric S."/>
            <person name="Martinec B.S."/>
            <person name="Matanovic K."/>
        </authorList>
    </citation>
    <scope>NUCLEOTIDE SEQUENCE</scope>
    <source>
        <strain evidence="1">HR547/11</strain>
        <plasmid evidence="1">pKM01</plasmid>
    </source>
</reference>
<gene>
    <name evidence="1" type="ORF">SP547_pKM00110</name>
</gene>
<organism evidence="1">
    <name type="scientific">Staphylococcus pseudintermedius</name>
    <dbReference type="NCBI Taxonomy" id="283734"/>
    <lineage>
        <taxon>Bacteria</taxon>
        <taxon>Bacillati</taxon>
        <taxon>Bacillota</taxon>
        <taxon>Bacilli</taxon>
        <taxon>Bacillales</taxon>
        <taxon>Staphylococcaceae</taxon>
        <taxon>Staphylococcus</taxon>
        <taxon>Staphylococcus intermedius group</taxon>
    </lineage>
</organism>
<name>A0A0N9N9Z0_STAPS</name>
<sequence length="70" mass="8218">MNNKVHYFEANGYDYKLKITKDLFGCEGVGVIENGEYMGMIDCADERDFKRIEGYIKQDKDFVRSDEVYC</sequence>
<proteinExistence type="predicted"/>
<accession>A0A0N9N9Z0</accession>
<evidence type="ECO:0000313" key="1">
    <source>
        <dbReference type="EMBL" id="ALG87921.1"/>
    </source>
</evidence>
<dbReference type="AlphaFoldDB" id="A0A0N9N9Z0"/>
<dbReference type="EMBL" id="KT373969">
    <property type="protein sequence ID" value="ALG87921.1"/>
    <property type="molecule type" value="Genomic_DNA"/>
</dbReference>